<sequence length="297" mass="33707">MNNIYGVIGIGVKNSMFNADFNGEAKTDFAGNIIASPYALQYCIKNQWNLLGEDVLGLKRVQEDGTYLTLESVFTQITGLDAKSDYNIILERLMKFKDVKNFGCVYSVKGKNISVKGAVQFGVGVNKYEDTITYNDEVLSPYASKDGKDNTTIGNKNLLNEAHYVYDFSIFADEYKNLNNVEYSEEDYIDFKNNLLICVSNCNSKAKKGCKNEFAAFVEVNEGYNYITDLGFLEEYINVIKEDDKIIYDLKEFTNLIKDLEGSVKGVEIYYNPRTVSIENIADEFKIYDLITRKAVK</sequence>
<dbReference type="Pfam" id="PF05107">
    <property type="entry name" value="Cas_Cas7"/>
    <property type="match status" value="1"/>
</dbReference>
<dbReference type="Proteomes" id="UP000859547">
    <property type="component" value="Unassembled WGS sequence"/>
</dbReference>
<gene>
    <name evidence="1" type="ORF">I9080_002094</name>
</gene>
<organism evidence="1">
    <name type="scientific">Clostridium perfringens</name>
    <dbReference type="NCBI Taxonomy" id="1502"/>
    <lineage>
        <taxon>Bacteria</taxon>
        <taxon>Bacillati</taxon>
        <taxon>Bacillota</taxon>
        <taxon>Clostridia</taxon>
        <taxon>Eubacteriales</taxon>
        <taxon>Clostridiaceae</taxon>
        <taxon>Clostridium</taxon>
    </lineage>
</organism>
<protein>
    <submittedName>
        <fullName evidence="1">Type I CRISPR-associated protein Cas7</fullName>
    </submittedName>
</protein>
<evidence type="ECO:0000313" key="1">
    <source>
        <dbReference type="EMBL" id="HAT4308284.1"/>
    </source>
</evidence>
<accession>A0A8H9UX57</accession>
<dbReference type="EMBL" id="DACTCB010000011">
    <property type="protein sequence ID" value="HAT4308284.1"/>
    <property type="molecule type" value="Genomic_DNA"/>
</dbReference>
<comment type="caution">
    <text evidence="1">The sequence shown here is derived from an EMBL/GenBank/DDBJ whole genome shotgun (WGS) entry which is preliminary data.</text>
</comment>
<reference evidence="1" key="2">
    <citation type="submission" date="2020-07" db="EMBL/GenBank/DDBJ databases">
        <authorList>
            <consortium name="NCBI Pathogen Detection Project"/>
        </authorList>
    </citation>
    <scope>NUCLEOTIDE SEQUENCE</scope>
    <source>
        <strain evidence="1">C8</strain>
    </source>
</reference>
<dbReference type="GO" id="GO:0043571">
    <property type="term" value="P:maintenance of CRISPR repeat elements"/>
    <property type="evidence" value="ECO:0007669"/>
    <property type="project" value="InterPro"/>
</dbReference>
<dbReference type="AlphaFoldDB" id="A0A8H9UX57"/>
<dbReference type="InterPro" id="IPR006482">
    <property type="entry name" value="Cas7_Csh2/Csh2"/>
</dbReference>
<reference evidence="1" key="1">
    <citation type="journal article" date="2018" name="Genome Biol.">
        <title>SKESA: strategic k-mer extension for scrupulous assemblies.</title>
        <authorList>
            <person name="Souvorov A."/>
            <person name="Agarwala R."/>
            <person name="Lipman D.J."/>
        </authorList>
    </citation>
    <scope>NUCLEOTIDE SEQUENCE</scope>
    <source>
        <strain evidence="1">C8</strain>
    </source>
</reference>
<proteinExistence type="predicted"/>
<dbReference type="RefSeq" id="WP_004456588.1">
    <property type="nucleotide sequence ID" value="NZ_CATNXJ010000017.1"/>
</dbReference>
<name>A0A8H9UX57_CLOPF</name>